<evidence type="ECO:0000256" key="1">
    <source>
        <dbReference type="SAM" id="MobiDB-lite"/>
    </source>
</evidence>
<sequence>MSDRRSMILMYACALGTVGALVLTSSYKKTVEHHQREAEAAAAEQGSVGPSKASTFEQKLANLDKVR</sequence>
<evidence type="ECO:0000313" key="3">
    <source>
        <dbReference type="Proteomes" id="UP000054558"/>
    </source>
</evidence>
<dbReference type="EMBL" id="DF237157">
    <property type="protein sequence ID" value="GAQ84824.1"/>
    <property type="molecule type" value="Genomic_DNA"/>
</dbReference>
<reference evidence="2 3" key="1">
    <citation type="journal article" date="2014" name="Nat. Commun.">
        <title>Klebsormidium flaccidum genome reveals primary factors for plant terrestrial adaptation.</title>
        <authorList>
            <person name="Hori K."/>
            <person name="Maruyama F."/>
            <person name="Fujisawa T."/>
            <person name="Togashi T."/>
            <person name="Yamamoto N."/>
            <person name="Seo M."/>
            <person name="Sato S."/>
            <person name="Yamada T."/>
            <person name="Mori H."/>
            <person name="Tajima N."/>
            <person name="Moriyama T."/>
            <person name="Ikeuchi M."/>
            <person name="Watanabe M."/>
            <person name="Wada H."/>
            <person name="Kobayashi K."/>
            <person name="Saito M."/>
            <person name="Masuda T."/>
            <person name="Sasaki-Sekimoto Y."/>
            <person name="Mashiguchi K."/>
            <person name="Awai K."/>
            <person name="Shimojima M."/>
            <person name="Masuda S."/>
            <person name="Iwai M."/>
            <person name="Nobusawa T."/>
            <person name="Narise T."/>
            <person name="Kondo S."/>
            <person name="Saito H."/>
            <person name="Sato R."/>
            <person name="Murakawa M."/>
            <person name="Ihara Y."/>
            <person name="Oshima-Yamada Y."/>
            <person name="Ohtaka K."/>
            <person name="Satoh M."/>
            <person name="Sonobe K."/>
            <person name="Ishii M."/>
            <person name="Ohtani R."/>
            <person name="Kanamori-Sato M."/>
            <person name="Honoki R."/>
            <person name="Miyazaki D."/>
            <person name="Mochizuki H."/>
            <person name="Umetsu J."/>
            <person name="Higashi K."/>
            <person name="Shibata D."/>
            <person name="Kamiya Y."/>
            <person name="Sato N."/>
            <person name="Nakamura Y."/>
            <person name="Tabata S."/>
            <person name="Ida S."/>
            <person name="Kurokawa K."/>
            <person name="Ohta H."/>
        </authorList>
    </citation>
    <scope>NUCLEOTIDE SEQUENCE [LARGE SCALE GENOMIC DNA]</scope>
    <source>
        <strain evidence="2 3">NIES-2285</strain>
    </source>
</reference>
<evidence type="ECO:0000313" key="2">
    <source>
        <dbReference type="EMBL" id="GAQ84824.1"/>
    </source>
</evidence>
<feature type="region of interest" description="Disordered" evidence="1">
    <location>
        <begin position="35"/>
        <end position="67"/>
    </location>
</feature>
<protein>
    <submittedName>
        <fullName evidence="2">Uncharacterized protein</fullName>
    </submittedName>
</protein>
<accession>A0A1Y1I1N2</accession>
<gene>
    <name evidence="2" type="ORF">KFL_002080010</name>
</gene>
<name>A0A1Y1I1N2_KLENI</name>
<keyword evidence="3" id="KW-1185">Reference proteome</keyword>
<organism evidence="2 3">
    <name type="scientific">Klebsormidium nitens</name>
    <name type="common">Green alga</name>
    <name type="synonym">Ulothrix nitens</name>
    <dbReference type="NCBI Taxonomy" id="105231"/>
    <lineage>
        <taxon>Eukaryota</taxon>
        <taxon>Viridiplantae</taxon>
        <taxon>Streptophyta</taxon>
        <taxon>Klebsormidiophyceae</taxon>
        <taxon>Klebsormidiales</taxon>
        <taxon>Klebsormidiaceae</taxon>
        <taxon>Klebsormidium</taxon>
    </lineage>
</organism>
<proteinExistence type="predicted"/>
<dbReference type="AlphaFoldDB" id="A0A1Y1I1N2"/>
<dbReference type="Proteomes" id="UP000054558">
    <property type="component" value="Unassembled WGS sequence"/>
</dbReference>